<dbReference type="GO" id="GO:1990904">
    <property type="term" value="C:ribonucleoprotein complex"/>
    <property type="evidence" value="ECO:0007669"/>
    <property type="project" value="UniProtKB-KW"/>
</dbReference>
<dbReference type="InterPro" id="IPR022481">
    <property type="entry name" value="Ribosomal_eL8_arc"/>
</dbReference>
<dbReference type="InterPro" id="IPR018492">
    <property type="entry name" value="Ribosomal_eL8/Nhp2"/>
</dbReference>
<dbReference type="GO" id="GO:0019843">
    <property type="term" value="F:rRNA binding"/>
    <property type="evidence" value="ECO:0007669"/>
    <property type="project" value="UniProtKB-KW"/>
</dbReference>
<dbReference type="Pfam" id="PF01248">
    <property type="entry name" value="Ribosomal_L7Ae"/>
    <property type="match status" value="1"/>
</dbReference>
<dbReference type="PRINTS" id="PR00881">
    <property type="entry name" value="L7ARS6FAMILY"/>
</dbReference>
<dbReference type="GO" id="GO:0006412">
    <property type="term" value="P:translation"/>
    <property type="evidence" value="ECO:0007669"/>
    <property type="project" value="UniProtKB-UniRule"/>
</dbReference>
<evidence type="ECO:0000256" key="5">
    <source>
        <dbReference type="ARBA" id="ARBA00022730"/>
    </source>
</evidence>
<dbReference type="GO" id="GO:0003735">
    <property type="term" value="F:structural constituent of ribosome"/>
    <property type="evidence" value="ECO:0007669"/>
    <property type="project" value="InterPro"/>
</dbReference>
<keyword evidence="8 9" id="KW-0687">Ribonucleoprotein</keyword>
<dbReference type="HOGENOM" id="CLU_084513_4_0_2"/>
<evidence type="ECO:0000256" key="3">
    <source>
        <dbReference type="ARBA" id="ARBA00022490"/>
    </source>
</evidence>
<dbReference type="SUPFAM" id="SSF55315">
    <property type="entry name" value="L30e-like"/>
    <property type="match status" value="1"/>
</dbReference>
<comment type="similarity">
    <text evidence="2 9">Belongs to the eukaryotic ribosomal protein eL8 family.</text>
</comment>
<keyword evidence="4 9" id="KW-0819">tRNA processing</keyword>
<dbReference type="AlphaFoldDB" id="H2C8T7"/>
<keyword evidence="3 9" id="KW-0963">Cytoplasm</keyword>
<dbReference type="FunFam" id="3.30.1330.30:FF:000020">
    <property type="entry name" value="50S ribosomal protein L7Ae"/>
    <property type="match status" value="1"/>
</dbReference>
<keyword evidence="7 9" id="KW-0689">Ribosomal protein</keyword>
<accession>H2C8T7</accession>
<evidence type="ECO:0000256" key="1">
    <source>
        <dbReference type="ARBA" id="ARBA00004496"/>
    </source>
</evidence>
<keyword evidence="5 9" id="KW-0699">rRNA-binding</keyword>
<evidence type="ECO:0000313" key="12">
    <source>
        <dbReference type="Proteomes" id="UP000003980"/>
    </source>
</evidence>
<evidence type="ECO:0000256" key="6">
    <source>
        <dbReference type="ARBA" id="ARBA00022884"/>
    </source>
</evidence>
<gene>
    <name evidence="9" type="primary">rpl7ae</name>
    <name evidence="11" type="ORF">MetMK1DRAFT_00030060</name>
</gene>
<dbReference type="GO" id="GO:0005840">
    <property type="term" value="C:ribosome"/>
    <property type="evidence" value="ECO:0007669"/>
    <property type="project" value="UniProtKB-KW"/>
</dbReference>
<dbReference type="InterPro" id="IPR050257">
    <property type="entry name" value="eL8/uL1-like"/>
</dbReference>
<evidence type="ECO:0000256" key="4">
    <source>
        <dbReference type="ARBA" id="ARBA00022694"/>
    </source>
</evidence>
<comment type="subunit">
    <text evidence="9">Part of the 50S ribosomal subunit. Probably part of the RNase P complex.</text>
</comment>
<evidence type="ECO:0000256" key="2">
    <source>
        <dbReference type="ARBA" id="ARBA00007337"/>
    </source>
</evidence>
<dbReference type="GO" id="GO:0004526">
    <property type="term" value="F:ribonuclease P activity"/>
    <property type="evidence" value="ECO:0007669"/>
    <property type="project" value="UniProtKB-UniRule"/>
</dbReference>
<feature type="domain" description="Ribosomal protein eL8/eL30/eS12/Gadd45" evidence="10">
    <location>
        <begin position="21"/>
        <end position="113"/>
    </location>
</feature>
<evidence type="ECO:0000259" key="10">
    <source>
        <dbReference type="Pfam" id="PF01248"/>
    </source>
</evidence>
<dbReference type="PANTHER" id="PTHR23105">
    <property type="entry name" value="RIBOSOMAL PROTEIN L7AE FAMILY MEMBER"/>
    <property type="match status" value="1"/>
</dbReference>
<dbReference type="PRINTS" id="PR00884">
    <property type="entry name" value="RIBOSOMALHS6"/>
</dbReference>
<protein>
    <recommendedName>
        <fullName evidence="9">Large ribosomal subunit protein eL8</fullName>
    </recommendedName>
</protein>
<dbReference type="HAMAP" id="MF_00326">
    <property type="entry name" value="Ribosomal_eL8"/>
    <property type="match status" value="1"/>
</dbReference>
<dbReference type="EMBL" id="JH597770">
    <property type="protein sequence ID" value="EHP68563.1"/>
    <property type="molecule type" value="Genomic_DNA"/>
</dbReference>
<sequence length="128" mass="13690">MNAMAKPSYVKFDVPPELAEKALEALKKAKETGKIRKGTNEATKAVERGQAKLVLIAEDVQPEEIVAHLPPLCEEKKIPYIYVPSKKGIGEACGLQVGAAAAAVIDPGQGKDVLDEVLKRLSEIVGKT</sequence>
<evidence type="ECO:0000256" key="8">
    <source>
        <dbReference type="ARBA" id="ARBA00023274"/>
    </source>
</evidence>
<dbReference type="Gene3D" id="3.30.1330.30">
    <property type="match status" value="1"/>
</dbReference>
<proteinExistence type="inferred from homology"/>
<comment type="subcellular location">
    <subcellularLocation>
        <location evidence="1 9">Cytoplasm</location>
    </subcellularLocation>
</comment>
<organism evidence="11 12">
    <name type="scientific">Metallosphaera yellowstonensis MK1</name>
    <dbReference type="NCBI Taxonomy" id="671065"/>
    <lineage>
        <taxon>Archaea</taxon>
        <taxon>Thermoproteota</taxon>
        <taxon>Thermoprotei</taxon>
        <taxon>Sulfolobales</taxon>
        <taxon>Sulfolobaceae</taxon>
        <taxon>Metallosphaera</taxon>
    </lineage>
</organism>
<dbReference type="InterPro" id="IPR029064">
    <property type="entry name" value="Ribosomal_eL30-like_sf"/>
</dbReference>
<dbReference type="InterPro" id="IPR004038">
    <property type="entry name" value="Ribosomal_eL8/eL30/eS12/Gad45"/>
</dbReference>
<comment type="function">
    <text evidence="9">Multifunctional RNA-binding protein that recognizes the K-turn motif in ribosomal RNA, the RNA component of RNase P, box H/ACA, box C/D and box C'/D' sRNAs.</text>
</comment>
<evidence type="ECO:0000256" key="9">
    <source>
        <dbReference type="HAMAP-Rule" id="MF_00326"/>
    </source>
</evidence>
<dbReference type="eggNOG" id="arCOG01751">
    <property type="taxonomic scope" value="Archaea"/>
</dbReference>
<dbReference type="NCBIfam" id="TIGR03677">
    <property type="entry name" value="eL8_ribo"/>
    <property type="match status" value="1"/>
</dbReference>
<dbReference type="Proteomes" id="UP000003980">
    <property type="component" value="Unassembled WGS sequence"/>
</dbReference>
<evidence type="ECO:0000313" key="11">
    <source>
        <dbReference type="EMBL" id="EHP68563.1"/>
    </source>
</evidence>
<keyword evidence="6 9" id="KW-0694">RNA-binding</keyword>
<keyword evidence="12" id="KW-1185">Reference proteome</keyword>
<evidence type="ECO:0000256" key="7">
    <source>
        <dbReference type="ARBA" id="ARBA00022980"/>
    </source>
</evidence>
<dbReference type="GO" id="GO:0005737">
    <property type="term" value="C:cytoplasm"/>
    <property type="evidence" value="ECO:0007669"/>
    <property type="project" value="UniProtKB-SubCell"/>
</dbReference>
<dbReference type="STRING" id="671065.MetMK1DRAFT_00030060"/>
<name>H2C8T7_9CREN</name>
<reference evidence="11 12" key="1">
    <citation type="submission" date="2012-01" db="EMBL/GenBank/DDBJ databases">
        <title>Improved High-Quality Draft sequence of Metallosphaera yellowstonensis MK1.</title>
        <authorList>
            <consortium name="US DOE Joint Genome Institute"/>
            <person name="Lucas S."/>
            <person name="Han J."/>
            <person name="Cheng J.-F."/>
            <person name="Goodwin L."/>
            <person name="Pitluck S."/>
            <person name="Peters L."/>
            <person name="Teshima H."/>
            <person name="Detter J.C."/>
            <person name="Han C."/>
            <person name="Tapia R."/>
            <person name="Land M."/>
            <person name="Hauser L."/>
            <person name="Kyrpides N."/>
            <person name="Kozubal M."/>
            <person name="Macur R.E."/>
            <person name="Jay Z."/>
            <person name="Inskeep W."/>
            <person name="Woyke T."/>
        </authorList>
    </citation>
    <scope>NUCLEOTIDE SEQUENCE [LARGE SCALE GENOMIC DNA]</scope>
    <source>
        <strain evidence="11 12">MK1</strain>
    </source>
</reference>
<dbReference type="GO" id="GO:0001682">
    <property type="term" value="P:tRNA 5'-leader removal"/>
    <property type="evidence" value="ECO:0007669"/>
    <property type="project" value="UniProtKB-UniRule"/>
</dbReference>